<gene>
    <name evidence="1" type="ORF">P5673_027798</name>
</gene>
<comment type="caution">
    <text evidence="1">The sequence shown here is derived from an EMBL/GenBank/DDBJ whole genome shotgun (WGS) entry which is preliminary data.</text>
</comment>
<name>A0AAD9PYF9_ACRCE</name>
<protein>
    <recommendedName>
        <fullName evidence="3">C2H2-type domain-containing protein</fullName>
    </recommendedName>
</protein>
<dbReference type="AlphaFoldDB" id="A0AAD9PYF9"/>
<evidence type="ECO:0008006" key="3">
    <source>
        <dbReference type="Google" id="ProtNLM"/>
    </source>
</evidence>
<dbReference type="EMBL" id="JARQWQ010000098">
    <property type="protein sequence ID" value="KAK2551397.1"/>
    <property type="molecule type" value="Genomic_DNA"/>
</dbReference>
<dbReference type="PANTHER" id="PTHR33845:SF1">
    <property type="entry name" value="C2H2-TYPE DOMAIN-CONTAINING PROTEIN"/>
    <property type="match status" value="1"/>
</dbReference>
<evidence type="ECO:0000313" key="1">
    <source>
        <dbReference type="EMBL" id="KAK2551397.1"/>
    </source>
</evidence>
<reference evidence="1" key="1">
    <citation type="journal article" date="2023" name="G3 (Bethesda)">
        <title>Whole genome assembly and annotation of the endangered Caribbean coral Acropora cervicornis.</title>
        <authorList>
            <person name="Selwyn J.D."/>
            <person name="Vollmer S.V."/>
        </authorList>
    </citation>
    <scope>NUCLEOTIDE SEQUENCE</scope>
    <source>
        <strain evidence="1">K2</strain>
    </source>
</reference>
<dbReference type="Proteomes" id="UP001249851">
    <property type="component" value="Unassembled WGS sequence"/>
</dbReference>
<proteinExistence type="predicted"/>
<evidence type="ECO:0000313" key="2">
    <source>
        <dbReference type="Proteomes" id="UP001249851"/>
    </source>
</evidence>
<accession>A0AAD9PYF9</accession>
<dbReference type="PANTHER" id="PTHR33845">
    <property type="entry name" value="C2H2-TYPE DOMAIN-CONTAINING PROTEIN"/>
    <property type="match status" value="1"/>
</dbReference>
<reference evidence="1" key="2">
    <citation type="journal article" date="2023" name="Science">
        <title>Genomic signatures of disease resistance in endangered staghorn corals.</title>
        <authorList>
            <person name="Vollmer S.V."/>
            <person name="Selwyn J.D."/>
            <person name="Despard B.A."/>
            <person name="Roesel C.L."/>
        </authorList>
    </citation>
    <scope>NUCLEOTIDE SEQUENCE</scope>
    <source>
        <strain evidence="1">K2</strain>
    </source>
</reference>
<organism evidence="1 2">
    <name type="scientific">Acropora cervicornis</name>
    <name type="common">Staghorn coral</name>
    <dbReference type="NCBI Taxonomy" id="6130"/>
    <lineage>
        <taxon>Eukaryota</taxon>
        <taxon>Metazoa</taxon>
        <taxon>Cnidaria</taxon>
        <taxon>Anthozoa</taxon>
        <taxon>Hexacorallia</taxon>
        <taxon>Scleractinia</taxon>
        <taxon>Astrocoeniina</taxon>
        <taxon>Acroporidae</taxon>
        <taxon>Acropora</taxon>
    </lineage>
</organism>
<keyword evidence="2" id="KW-1185">Reference proteome</keyword>
<sequence>MANVIKHLKSTIPRMDTTFYRQDNAGCYHCGTSIACTIIIGRRQGVAIRHLDFSDAQGGNGACDRKAATIKVHMQTYLESADQMYDALTSSGGIPSLSVTLRDSVTAVQAGPYKIDGVGFLSDITYTTEGIRVWRAYSISPRKLIPGSRSQQGSTEGLQEDAKNEVEAKSTSLFACPEQGCAKTFLRHSSLLQHLNCGKQQLVLEREKLFDKAAPEYRTNSKVTEETLEPILSAPISSTDTQYLTMG</sequence>